<name>A0A0C3L9G6_9AGAM</name>
<dbReference type="HOGENOM" id="CLU_1200574_0_0_1"/>
<keyword evidence="3" id="KW-1185">Reference proteome</keyword>
<evidence type="ECO:0000313" key="2">
    <source>
        <dbReference type="EMBL" id="KIO30528.1"/>
    </source>
</evidence>
<protein>
    <submittedName>
        <fullName evidence="2">Uncharacterized protein</fullName>
    </submittedName>
</protein>
<feature type="compositionally biased region" description="Polar residues" evidence="1">
    <location>
        <begin position="16"/>
        <end position="25"/>
    </location>
</feature>
<dbReference type="EMBL" id="KN822971">
    <property type="protein sequence ID" value="KIO30528.1"/>
    <property type="molecule type" value="Genomic_DNA"/>
</dbReference>
<organism evidence="2 3">
    <name type="scientific">Tulasnella calospora MUT 4182</name>
    <dbReference type="NCBI Taxonomy" id="1051891"/>
    <lineage>
        <taxon>Eukaryota</taxon>
        <taxon>Fungi</taxon>
        <taxon>Dikarya</taxon>
        <taxon>Basidiomycota</taxon>
        <taxon>Agaricomycotina</taxon>
        <taxon>Agaricomycetes</taxon>
        <taxon>Cantharellales</taxon>
        <taxon>Tulasnellaceae</taxon>
        <taxon>Tulasnella</taxon>
    </lineage>
</organism>
<gene>
    <name evidence="2" type="ORF">M407DRAFT_20417</name>
</gene>
<dbReference type="AlphaFoldDB" id="A0A0C3L9G6"/>
<sequence length="231" mass="26000">MAMLPDGNEDEGYLSDASSAPNSENCFEDDGMSPDVELTQLEDDGYLSPIPVIVHLAPPAIPNGPPILEVWGARPFGYSGETVIWTLFRAEPESDDVPDDASFWAPLGIRLEHGAYYRAWLVRPTEETFDNPPPAPAPLGIFYVRPENQVRPVPEALLVKTFLWHPEHPARSFSMDTHAISTFWLLGCGRVTDRKDLKRIHMKVDVYLNSIKHVACRHGTFDDEDEQMEEQ</sequence>
<feature type="region of interest" description="Disordered" evidence="1">
    <location>
        <begin position="1"/>
        <end position="34"/>
    </location>
</feature>
<proteinExistence type="predicted"/>
<evidence type="ECO:0000256" key="1">
    <source>
        <dbReference type="SAM" id="MobiDB-lite"/>
    </source>
</evidence>
<reference evidence="2 3" key="1">
    <citation type="submission" date="2014-04" db="EMBL/GenBank/DDBJ databases">
        <authorList>
            <consortium name="DOE Joint Genome Institute"/>
            <person name="Kuo A."/>
            <person name="Girlanda M."/>
            <person name="Perotto S."/>
            <person name="Kohler A."/>
            <person name="Nagy L.G."/>
            <person name="Floudas D."/>
            <person name="Copeland A."/>
            <person name="Barry K.W."/>
            <person name="Cichocki N."/>
            <person name="Veneault-Fourrey C."/>
            <person name="LaButti K."/>
            <person name="Lindquist E.A."/>
            <person name="Lipzen A."/>
            <person name="Lundell T."/>
            <person name="Morin E."/>
            <person name="Murat C."/>
            <person name="Sun H."/>
            <person name="Tunlid A."/>
            <person name="Henrissat B."/>
            <person name="Grigoriev I.V."/>
            <person name="Hibbett D.S."/>
            <person name="Martin F."/>
            <person name="Nordberg H.P."/>
            <person name="Cantor M.N."/>
            <person name="Hua S.X."/>
        </authorList>
    </citation>
    <scope>NUCLEOTIDE SEQUENCE [LARGE SCALE GENOMIC DNA]</scope>
    <source>
        <strain evidence="2 3">MUT 4182</strain>
    </source>
</reference>
<accession>A0A0C3L9G6</accession>
<dbReference type="OrthoDB" id="3202881at2759"/>
<reference evidence="3" key="2">
    <citation type="submission" date="2015-01" db="EMBL/GenBank/DDBJ databases">
        <title>Evolutionary Origins and Diversification of the Mycorrhizal Mutualists.</title>
        <authorList>
            <consortium name="DOE Joint Genome Institute"/>
            <consortium name="Mycorrhizal Genomics Consortium"/>
            <person name="Kohler A."/>
            <person name="Kuo A."/>
            <person name="Nagy L.G."/>
            <person name="Floudas D."/>
            <person name="Copeland A."/>
            <person name="Barry K.W."/>
            <person name="Cichocki N."/>
            <person name="Veneault-Fourrey C."/>
            <person name="LaButti K."/>
            <person name="Lindquist E.A."/>
            <person name="Lipzen A."/>
            <person name="Lundell T."/>
            <person name="Morin E."/>
            <person name="Murat C."/>
            <person name="Riley R."/>
            <person name="Ohm R."/>
            <person name="Sun H."/>
            <person name="Tunlid A."/>
            <person name="Henrissat B."/>
            <person name="Grigoriev I.V."/>
            <person name="Hibbett D.S."/>
            <person name="Martin F."/>
        </authorList>
    </citation>
    <scope>NUCLEOTIDE SEQUENCE [LARGE SCALE GENOMIC DNA]</scope>
    <source>
        <strain evidence="3">MUT 4182</strain>
    </source>
</reference>
<evidence type="ECO:0000313" key="3">
    <source>
        <dbReference type="Proteomes" id="UP000054248"/>
    </source>
</evidence>
<dbReference type="Proteomes" id="UP000054248">
    <property type="component" value="Unassembled WGS sequence"/>
</dbReference>